<feature type="compositionally biased region" description="Low complexity" evidence="1">
    <location>
        <begin position="174"/>
        <end position="193"/>
    </location>
</feature>
<dbReference type="AlphaFoldDB" id="A0AAD2FEY6"/>
<organism evidence="2 3">
    <name type="scientific">Cylindrotheca closterium</name>
    <dbReference type="NCBI Taxonomy" id="2856"/>
    <lineage>
        <taxon>Eukaryota</taxon>
        <taxon>Sar</taxon>
        <taxon>Stramenopiles</taxon>
        <taxon>Ochrophyta</taxon>
        <taxon>Bacillariophyta</taxon>
        <taxon>Bacillariophyceae</taxon>
        <taxon>Bacillariophycidae</taxon>
        <taxon>Bacillariales</taxon>
        <taxon>Bacillariaceae</taxon>
        <taxon>Cylindrotheca</taxon>
    </lineage>
</organism>
<feature type="compositionally biased region" description="Polar residues" evidence="1">
    <location>
        <begin position="869"/>
        <end position="897"/>
    </location>
</feature>
<feature type="compositionally biased region" description="Low complexity" evidence="1">
    <location>
        <begin position="844"/>
        <end position="867"/>
    </location>
</feature>
<feature type="compositionally biased region" description="Acidic residues" evidence="1">
    <location>
        <begin position="380"/>
        <end position="390"/>
    </location>
</feature>
<sequence length="1020" mass="108894">MSSIGSAMSSLDSISEDSTFGVDREDLPPSVPRRRGSSGNQSRVIATASQAVESLDSISEESSPPSLRDENGQMENTPSRPKRSHGSQSRSSSSKSGSKRSSKSTRRSNGSGPQEINEADGNEAQENEIQREATARSSSGRSTKSSSSHRHSGTKSSSGNNESGVMEVSRRSSRSSISSSPRRSISNNSNENNLANEGASSTQENEHTLETSQRSRGSSHSSSYRRSRSDDSDDYEESLAREERSPRRSSRCSSSHRGSQRRLSSRSKSRGSDGALSQEEEKSLESSRRRSSTSSRAESEGQTVAGERRRCSSRHRRGSSSSAPSDSPATSRNSRSIASVSSRNSYSDSTNHLSRSMIDRMGREHESRDSEANGPLEPVLSEDEGSDEEQPGAYRISIHSRSRISSLASSVVSLISGSTIVSGQSFVTNGNETMTESTRSSSSRFSYTRPASTSAMVRAEVAPNRADEIEAARNRGRVEALTEVRNRDTSIVVAVAQPSRSSKEDRKPSRRRRVCMIFAVLLLVIGCPVAYFALPSTNEPQQDNSPAVKDGGSGLIANVTFSPPSSEDCESIANGTAVLNQAEMFTHYVDMQIDLVSAGKEDATMLVAELMKQIQLVILPLLVGCDSYAKTGSIIGNGIVDSNSTTTCISQQNPNCVGVFVTLKLSLRQEDDGTVVVETMSEILMEQDLSKTLGLPSTVQTASVSLIMPKNVTDVPIYQPSSFPSLVIIDDPFTIPAPSDGLAPVPTGQPLISYTPQPTVSPTWKPVAGSSPEPTPEPTSQPTPRPSPEPTPGPTPRPTSSPVVGPTPGPTPVPSLAATPVPSNSPSLGPTPAPTPPPSPGPTRSPTLEPTAEPSTSPSRSPTSEPTKAPSTSPTHEPSEQPSLSPSATPTDLPSSNPTAMASQYYAVCGRNNFCNDINGTSIVLAREATMDLIDRELVVRCCSDVPYANMVERPEGVGCPYITTNVGGSCKRGKTWEDANQICRENNARLCTREEMEFGCGYNTGCNAGDRYLWSSTRA</sequence>
<feature type="compositionally biased region" description="Polar residues" evidence="1">
    <location>
        <begin position="1"/>
        <end position="18"/>
    </location>
</feature>
<evidence type="ECO:0000313" key="2">
    <source>
        <dbReference type="EMBL" id="CAJ1896154.1"/>
    </source>
</evidence>
<feature type="compositionally biased region" description="Basic and acidic residues" evidence="1">
    <location>
        <begin position="357"/>
        <end position="371"/>
    </location>
</feature>
<feature type="compositionally biased region" description="Basic residues" evidence="1">
    <location>
        <begin position="97"/>
        <end position="106"/>
    </location>
</feature>
<dbReference type="EMBL" id="CAKOGP040000001">
    <property type="protein sequence ID" value="CAJ1896154.1"/>
    <property type="molecule type" value="Genomic_DNA"/>
</dbReference>
<feature type="compositionally biased region" description="Polar residues" evidence="1">
    <location>
        <begin position="750"/>
        <end position="762"/>
    </location>
</feature>
<evidence type="ECO:0000256" key="1">
    <source>
        <dbReference type="SAM" id="MobiDB-lite"/>
    </source>
</evidence>
<feature type="region of interest" description="Disordered" evidence="1">
    <location>
        <begin position="739"/>
        <end position="897"/>
    </location>
</feature>
<feature type="compositionally biased region" description="Acidic residues" evidence="1">
    <location>
        <begin position="117"/>
        <end position="126"/>
    </location>
</feature>
<name>A0AAD2FEY6_9STRA</name>
<reference evidence="2" key="1">
    <citation type="submission" date="2023-08" db="EMBL/GenBank/DDBJ databases">
        <authorList>
            <person name="Audoor S."/>
            <person name="Bilcke G."/>
        </authorList>
    </citation>
    <scope>NUCLEOTIDE SEQUENCE</scope>
</reference>
<dbReference type="PANTHER" id="PTHR48148:SF2">
    <property type="entry name" value="PA14 DOMAIN-CONTAINING PROTEIN"/>
    <property type="match status" value="1"/>
</dbReference>
<feature type="compositionally biased region" description="Polar residues" evidence="1">
    <location>
        <begin position="37"/>
        <end position="65"/>
    </location>
</feature>
<protein>
    <submittedName>
        <fullName evidence="2">Uncharacterized protein</fullName>
    </submittedName>
</protein>
<keyword evidence="3" id="KW-1185">Reference proteome</keyword>
<evidence type="ECO:0000313" key="3">
    <source>
        <dbReference type="Proteomes" id="UP001295423"/>
    </source>
</evidence>
<accession>A0AAD2FEY6</accession>
<feature type="compositionally biased region" description="Low complexity" evidence="1">
    <location>
        <begin position="212"/>
        <end position="224"/>
    </location>
</feature>
<feature type="compositionally biased region" description="Basic and acidic residues" evidence="1">
    <location>
        <begin position="279"/>
        <end position="288"/>
    </location>
</feature>
<feature type="region of interest" description="Disordered" evidence="1">
    <location>
        <begin position="1"/>
        <end position="391"/>
    </location>
</feature>
<dbReference type="Proteomes" id="UP001295423">
    <property type="component" value="Unassembled WGS sequence"/>
</dbReference>
<comment type="caution">
    <text evidence="2">The sequence shown here is derived from an EMBL/GenBank/DDBJ whole genome shotgun (WGS) entry which is preliminary data.</text>
</comment>
<gene>
    <name evidence="2" type="ORF">CYCCA115_LOCUS193</name>
</gene>
<feature type="compositionally biased region" description="Basic residues" evidence="1">
    <location>
        <begin position="258"/>
        <end position="269"/>
    </location>
</feature>
<feature type="compositionally biased region" description="Low complexity" evidence="1">
    <location>
        <begin position="137"/>
        <end position="146"/>
    </location>
</feature>
<feature type="compositionally biased region" description="Pro residues" evidence="1">
    <location>
        <begin position="773"/>
        <end position="813"/>
    </location>
</feature>
<dbReference type="PANTHER" id="PTHR48148">
    <property type="entry name" value="KERATINOCYTE PROLINE-RICH PROTEIN"/>
    <property type="match status" value="1"/>
</dbReference>
<feature type="compositionally biased region" description="Polar residues" evidence="1">
    <location>
        <begin position="194"/>
        <end position="203"/>
    </location>
</feature>
<feature type="compositionally biased region" description="Low complexity" evidence="1">
    <location>
        <begin position="86"/>
        <end position="96"/>
    </location>
</feature>
<feature type="compositionally biased region" description="Low complexity" evidence="1">
    <location>
        <begin position="319"/>
        <end position="347"/>
    </location>
</feature>
<feature type="compositionally biased region" description="Pro residues" evidence="1">
    <location>
        <begin position="829"/>
        <end position="843"/>
    </location>
</feature>
<proteinExistence type="predicted"/>